<dbReference type="Proteomes" id="UP000735302">
    <property type="component" value="Unassembled WGS sequence"/>
</dbReference>
<accession>A0AAV3XYS5</accession>
<reference evidence="1 2" key="1">
    <citation type="journal article" date="2021" name="Elife">
        <title>Chloroplast acquisition without the gene transfer in kleptoplastic sea slugs, Plakobranchus ocellatus.</title>
        <authorList>
            <person name="Maeda T."/>
            <person name="Takahashi S."/>
            <person name="Yoshida T."/>
            <person name="Shimamura S."/>
            <person name="Takaki Y."/>
            <person name="Nagai Y."/>
            <person name="Toyoda A."/>
            <person name="Suzuki Y."/>
            <person name="Arimoto A."/>
            <person name="Ishii H."/>
            <person name="Satoh N."/>
            <person name="Nishiyama T."/>
            <person name="Hasebe M."/>
            <person name="Maruyama T."/>
            <person name="Minagawa J."/>
            <person name="Obokata J."/>
            <person name="Shigenobu S."/>
        </authorList>
    </citation>
    <scope>NUCLEOTIDE SEQUENCE [LARGE SCALE GENOMIC DNA]</scope>
</reference>
<dbReference type="EMBL" id="BLXT01000255">
    <property type="protein sequence ID" value="GFN75220.1"/>
    <property type="molecule type" value="Genomic_DNA"/>
</dbReference>
<name>A0AAV3XYS5_9GAST</name>
<gene>
    <name evidence="1" type="ORF">PoB_000172600</name>
</gene>
<dbReference type="AlphaFoldDB" id="A0AAV3XYS5"/>
<proteinExistence type="predicted"/>
<keyword evidence="2" id="KW-1185">Reference proteome</keyword>
<protein>
    <submittedName>
        <fullName evidence="1">Uncharacterized protein</fullName>
    </submittedName>
</protein>
<evidence type="ECO:0000313" key="1">
    <source>
        <dbReference type="EMBL" id="GFN75220.1"/>
    </source>
</evidence>
<sequence length="82" mass="8824">MYLWGVGGTVASKSTLRSAGILLSRVQAPPPAPRPDGGPENLRSPYCGQAVYKKINLLFAHRRGLEHHVGIEKLKQANGPPP</sequence>
<organism evidence="1 2">
    <name type="scientific">Plakobranchus ocellatus</name>
    <dbReference type="NCBI Taxonomy" id="259542"/>
    <lineage>
        <taxon>Eukaryota</taxon>
        <taxon>Metazoa</taxon>
        <taxon>Spiralia</taxon>
        <taxon>Lophotrochozoa</taxon>
        <taxon>Mollusca</taxon>
        <taxon>Gastropoda</taxon>
        <taxon>Heterobranchia</taxon>
        <taxon>Euthyneura</taxon>
        <taxon>Panpulmonata</taxon>
        <taxon>Sacoglossa</taxon>
        <taxon>Placobranchoidea</taxon>
        <taxon>Plakobranchidae</taxon>
        <taxon>Plakobranchus</taxon>
    </lineage>
</organism>
<evidence type="ECO:0000313" key="2">
    <source>
        <dbReference type="Proteomes" id="UP000735302"/>
    </source>
</evidence>
<comment type="caution">
    <text evidence="1">The sequence shown here is derived from an EMBL/GenBank/DDBJ whole genome shotgun (WGS) entry which is preliminary data.</text>
</comment>